<organism evidence="1 2">
    <name type="scientific">Parapedobacter koreensis</name>
    <dbReference type="NCBI Taxonomy" id="332977"/>
    <lineage>
        <taxon>Bacteria</taxon>
        <taxon>Pseudomonadati</taxon>
        <taxon>Bacteroidota</taxon>
        <taxon>Sphingobacteriia</taxon>
        <taxon>Sphingobacteriales</taxon>
        <taxon>Sphingobacteriaceae</taxon>
        <taxon>Parapedobacter</taxon>
    </lineage>
</organism>
<name>A0A1H7P0U1_9SPHI</name>
<gene>
    <name evidence="1" type="ORF">SAMN05421740_104157</name>
</gene>
<sequence length="39" mass="4556">MPLESCTLLDFDYPSSYVCNIVRCSQRGNTYKCFQVQVF</sequence>
<reference evidence="2" key="1">
    <citation type="submission" date="2016-10" db="EMBL/GenBank/DDBJ databases">
        <authorList>
            <person name="Varghese N."/>
            <person name="Submissions S."/>
        </authorList>
    </citation>
    <scope>NUCLEOTIDE SEQUENCE [LARGE SCALE GENOMIC DNA]</scope>
    <source>
        <strain evidence="2">Jip14</strain>
    </source>
</reference>
<accession>A0A1H7P0U1</accession>
<dbReference type="AlphaFoldDB" id="A0A1H7P0U1"/>
<keyword evidence="2" id="KW-1185">Reference proteome</keyword>
<dbReference type="Proteomes" id="UP000198916">
    <property type="component" value="Unassembled WGS sequence"/>
</dbReference>
<protein>
    <submittedName>
        <fullName evidence="1">Uncharacterized protein</fullName>
    </submittedName>
</protein>
<proteinExistence type="predicted"/>
<dbReference type="EMBL" id="FNZR01000004">
    <property type="protein sequence ID" value="SEL28918.1"/>
    <property type="molecule type" value="Genomic_DNA"/>
</dbReference>
<evidence type="ECO:0000313" key="2">
    <source>
        <dbReference type="Proteomes" id="UP000198916"/>
    </source>
</evidence>
<evidence type="ECO:0000313" key="1">
    <source>
        <dbReference type="EMBL" id="SEL28918.1"/>
    </source>
</evidence>
<dbReference type="STRING" id="332977.SAMN05421740_104157"/>